<evidence type="ECO:0000259" key="1">
    <source>
        <dbReference type="PROSITE" id="PS51399"/>
    </source>
</evidence>
<proteinExistence type="predicted"/>
<dbReference type="PANTHER" id="PTHR23333">
    <property type="entry name" value="UBX DOMAIN CONTAINING PROTEIN"/>
    <property type="match status" value="1"/>
</dbReference>
<feature type="domain" description="SEP" evidence="1">
    <location>
        <begin position="249"/>
        <end position="330"/>
    </location>
</feature>
<sequence length="345" mass="39632">MVTLSNQTEGGSDTADKLLKKKEDCIIPLLVRKIYAAEDKLQFLQQQLHEAFKISKKMDEERTEIVAKSLPNRSPPTSTGFLETLKDIVNSQVVKQITSDEEITDSMILKYMEKQLKKADKEKKPAKACIKDNDRKKICITEIETENGTSQIHICQKEPEESDEIFHEIMSNESVGGTKKKYNIIKEALIARRKSNNAEFVSIMTAIREKDLTDEEKYNINQRLAVLAEEYKQLTTRMLHLEGAKYEKNDFLALTLYENGMALDDLSFREYSSLSAREFFYDLGDGYYPTELKSQYPDGVIFKKPFSKHYAGGEHLKRKITYDIRKSDSVLEDELVDYSLSNAKG</sequence>
<dbReference type="Pfam" id="PF08059">
    <property type="entry name" value="SEP"/>
    <property type="match status" value="1"/>
</dbReference>
<reference evidence="2 3" key="1">
    <citation type="submission" date="2024-07" db="EMBL/GenBank/DDBJ databases">
        <title>Chromosome-level genome assembly of the water stick insect Ranatra chinensis (Heteroptera: Nepidae).</title>
        <authorList>
            <person name="Liu X."/>
        </authorList>
    </citation>
    <scope>NUCLEOTIDE SEQUENCE [LARGE SCALE GENOMIC DNA]</scope>
    <source>
        <strain evidence="2">Cailab_2021Rc</strain>
        <tissue evidence="2">Muscle</tissue>
    </source>
</reference>
<dbReference type="InterPro" id="IPR012989">
    <property type="entry name" value="SEP_domain"/>
</dbReference>
<gene>
    <name evidence="2" type="ORF">AAG570_006505</name>
</gene>
<dbReference type="PROSITE" id="PS51399">
    <property type="entry name" value="SEP"/>
    <property type="match status" value="1"/>
</dbReference>
<name>A0ABD0Z6Z5_9HEMI</name>
<keyword evidence="3" id="KW-1185">Reference proteome</keyword>
<organism evidence="2 3">
    <name type="scientific">Ranatra chinensis</name>
    <dbReference type="NCBI Taxonomy" id="642074"/>
    <lineage>
        <taxon>Eukaryota</taxon>
        <taxon>Metazoa</taxon>
        <taxon>Ecdysozoa</taxon>
        <taxon>Arthropoda</taxon>
        <taxon>Hexapoda</taxon>
        <taxon>Insecta</taxon>
        <taxon>Pterygota</taxon>
        <taxon>Neoptera</taxon>
        <taxon>Paraneoptera</taxon>
        <taxon>Hemiptera</taxon>
        <taxon>Heteroptera</taxon>
        <taxon>Panheteroptera</taxon>
        <taxon>Nepomorpha</taxon>
        <taxon>Nepidae</taxon>
        <taxon>Ranatrinae</taxon>
        <taxon>Ranatra</taxon>
    </lineage>
</organism>
<dbReference type="InterPro" id="IPR036241">
    <property type="entry name" value="NSFL1C_SEP_dom_sf"/>
</dbReference>
<dbReference type="Proteomes" id="UP001558652">
    <property type="component" value="Unassembled WGS sequence"/>
</dbReference>
<dbReference type="AlphaFoldDB" id="A0ABD0Z6Z5"/>
<evidence type="ECO:0000313" key="3">
    <source>
        <dbReference type="Proteomes" id="UP001558652"/>
    </source>
</evidence>
<evidence type="ECO:0000313" key="2">
    <source>
        <dbReference type="EMBL" id="KAL1139522.1"/>
    </source>
</evidence>
<comment type="caution">
    <text evidence="2">The sequence shown here is derived from an EMBL/GenBank/DDBJ whole genome shotgun (WGS) entry which is preliminary data.</text>
</comment>
<dbReference type="EMBL" id="JBFDAA010000002">
    <property type="protein sequence ID" value="KAL1139522.1"/>
    <property type="molecule type" value="Genomic_DNA"/>
</dbReference>
<dbReference type="SUPFAM" id="SSF102848">
    <property type="entry name" value="NSFL1 (p97 ATPase) cofactor p47, SEP domain"/>
    <property type="match status" value="1"/>
</dbReference>
<accession>A0ABD0Z6Z5</accession>
<dbReference type="Gene3D" id="3.30.420.210">
    <property type="entry name" value="SEP domain"/>
    <property type="match status" value="1"/>
</dbReference>
<protein>
    <recommendedName>
        <fullName evidence="1">SEP domain-containing protein</fullName>
    </recommendedName>
</protein>
<dbReference type="PANTHER" id="PTHR23333:SF4">
    <property type="entry name" value="UBX DOMAIN-CONTAINING PROTEIN 11"/>
    <property type="match status" value="1"/>
</dbReference>